<evidence type="ECO:0000313" key="6">
    <source>
        <dbReference type="EMBL" id="ALD82551.1"/>
    </source>
</evidence>
<keyword evidence="4" id="KW-0645">Protease</keyword>
<name>A0A126G9A7_CLOPF</name>
<evidence type="ECO:0000256" key="2">
    <source>
        <dbReference type="ARBA" id="ARBA00009370"/>
    </source>
</evidence>
<evidence type="ECO:0000256" key="3">
    <source>
        <dbReference type="PIRSR" id="PIRSR600223-1"/>
    </source>
</evidence>
<dbReference type="RefSeq" id="WP_075809514.1">
    <property type="nucleotide sequence ID" value="NZ_CP134231.1"/>
</dbReference>
<comment type="subcellular location">
    <subcellularLocation>
        <location evidence="1">Cell membrane</location>
        <topology evidence="1">Single-pass type II membrane protein</topology>
    </subcellularLocation>
    <subcellularLocation>
        <location evidence="4">Membrane</location>
        <topology evidence="4">Single-pass type II membrane protein</topology>
    </subcellularLocation>
</comment>
<dbReference type="PANTHER" id="PTHR43390">
    <property type="entry name" value="SIGNAL PEPTIDASE I"/>
    <property type="match status" value="1"/>
</dbReference>
<keyword evidence="4 6" id="KW-0378">Hydrolase</keyword>
<feature type="active site" evidence="3">
    <location>
        <position position="83"/>
    </location>
</feature>
<dbReference type="AlphaFoldDB" id="A0A126G9A7"/>
<reference evidence="6" key="1">
    <citation type="journal article" date="2016" name="PLoS ONE">
        <title>Plasmid Characterization and Chromosome Analysis of Two netF+ Clostridium perfringens Isolates Associated with Foal and Canine Necrotizing Enteritis.</title>
        <authorList>
            <person name="Mehdizadeh Gohari I."/>
            <person name="Kropinski A.M."/>
            <person name="Weese S.J."/>
            <person name="Parreira V.R."/>
            <person name="Whitehead A.E."/>
            <person name="Boerlin P."/>
            <person name="Prescott J.F."/>
        </authorList>
    </citation>
    <scope>NUCLEOTIDE SEQUENCE</scope>
    <source>
        <strain evidence="6">JP838</strain>
        <plasmid evidence="6">pJP838B</plasmid>
    </source>
</reference>
<dbReference type="Pfam" id="PF10502">
    <property type="entry name" value="Peptidase_S26"/>
    <property type="match status" value="1"/>
</dbReference>
<sequence length="175" mass="19936">MISNEKIKKLLNDWLIIIIIAIILSILINKFLLYKIVVPSSSMSPTVKVGDQLFVTKVYNTSNIKRGDTLVFNSDELNELLLKRVIGLPREHVEIKKDGSVYVNGEKIKEDYIKYPGGKTDMSFDVPKGKFLMLGDNRANSNDARYWTNPYVDSTDIDAKAQMIIYPFNKIGFVK</sequence>
<feature type="domain" description="Peptidase S26" evidence="5">
    <location>
        <begin position="12"/>
        <end position="166"/>
    </location>
</feature>
<dbReference type="InterPro" id="IPR000223">
    <property type="entry name" value="Pept_S26A_signal_pept_1"/>
</dbReference>
<dbReference type="CDD" id="cd06530">
    <property type="entry name" value="S26_SPase_I"/>
    <property type="match status" value="1"/>
</dbReference>
<organism evidence="6">
    <name type="scientific">Clostridium perfringens</name>
    <dbReference type="NCBI Taxonomy" id="1502"/>
    <lineage>
        <taxon>Bacteria</taxon>
        <taxon>Bacillati</taxon>
        <taxon>Bacillota</taxon>
        <taxon>Clostridia</taxon>
        <taxon>Eubacteriales</taxon>
        <taxon>Clostridiaceae</taxon>
        <taxon>Clostridium</taxon>
    </lineage>
</organism>
<dbReference type="GO" id="GO:0009003">
    <property type="term" value="F:signal peptidase activity"/>
    <property type="evidence" value="ECO:0007669"/>
    <property type="project" value="UniProtKB-EC"/>
</dbReference>
<dbReference type="InterPro" id="IPR019533">
    <property type="entry name" value="Peptidase_S26"/>
</dbReference>
<dbReference type="EC" id="3.4.21.89" evidence="4"/>
<dbReference type="PRINTS" id="PR00727">
    <property type="entry name" value="LEADERPTASE"/>
</dbReference>
<dbReference type="GO" id="GO:0005886">
    <property type="term" value="C:plasma membrane"/>
    <property type="evidence" value="ECO:0007669"/>
    <property type="project" value="UniProtKB-SubCell"/>
</dbReference>
<accession>A0A126G9A7</accession>
<dbReference type="SUPFAM" id="SSF51306">
    <property type="entry name" value="LexA/Signal peptidase"/>
    <property type="match status" value="1"/>
</dbReference>
<keyword evidence="4" id="KW-0472">Membrane</keyword>
<comment type="similarity">
    <text evidence="2 4">Belongs to the peptidase S26 family.</text>
</comment>
<dbReference type="Gene3D" id="2.10.109.10">
    <property type="entry name" value="Umud Fragment, subunit A"/>
    <property type="match status" value="1"/>
</dbReference>
<dbReference type="PANTHER" id="PTHR43390:SF1">
    <property type="entry name" value="CHLOROPLAST PROCESSING PEPTIDASE"/>
    <property type="match status" value="1"/>
</dbReference>
<proteinExistence type="inferred from homology"/>
<keyword evidence="4" id="KW-1133">Transmembrane helix</keyword>
<dbReference type="GO" id="GO:0006465">
    <property type="term" value="P:signal peptide processing"/>
    <property type="evidence" value="ECO:0007669"/>
    <property type="project" value="InterPro"/>
</dbReference>
<dbReference type="NCBIfam" id="TIGR02227">
    <property type="entry name" value="sigpep_I_bact"/>
    <property type="match status" value="1"/>
</dbReference>
<protein>
    <recommendedName>
        <fullName evidence="4">Signal peptidase I</fullName>
        <ecNumber evidence="4">3.4.21.89</ecNumber>
    </recommendedName>
</protein>
<feature type="active site" evidence="3">
    <location>
        <position position="42"/>
    </location>
</feature>
<keyword evidence="6" id="KW-0614">Plasmid</keyword>
<dbReference type="InterPro" id="IPR036286">
    <property type="entry name" value="LexA/Signal_pep-like_sf"/>
</dbReference>
<feature type="transmembrane region" description="Helical" evidence="4">
    <location>
        <begin position="14"/>
        <end position="33"/>
    </location>
</feature>
<dbReference type="EMBL" id="KT020842">
    <property type="protein sequence ID" value="ALD82551.1"/>
    <property type="molecule type" value="Genomic_DNA"/>
</dbReference>
<comment type="catalytic activity">
    <reaction evidence="4">
        <text>Cleavage of hydrophobic, N-terminal signal or leader sequences from secreted and periplasmic proteins.</text>
        <dbReference type="EC" id="3.4.21.89"/>
    </reaction>
</comment>
<evidence type="ECO:0000256" key="4">
    <source>
        <dbReference type="RuleBase" id="RU362042"/>
    </source>
</evidence>
<evidence type="ECO:0000259" key="5">
    <source>
        <dbReference type="Pfam" id="PF10502"/>
    </source>
</evidence>
<geneLocation type="plasmid" evidence="6">
    <name>pJP838B</name>
</geneLocation>
<dbReference type="GO" id="GO:0004252">
    <property type="term" value="F:serine-type endopeptidase activity"/>
    <property type="evidence" value="ECO:0007669"/>
    <property type="project" value="InterPro"/>
</dbReference>
<evidence type="ECO:0000256" key="1">
    <source>
        <dbReference type="ARBA" id="ARBA00004401"/>
    </source>
</evidence>
<keyword evidence="4" id="KW-0812">Transmembrane</keyword>
<gene>
    <name evidence="6" type="ORF">JFP838_pB0017</name>
</gene>